<dbReference type="CDD" id="cd01300">
    <property type="entry name" value="YtcJ_like"/>
    <property type="match status" value="1"/>
</dbReference>
<dbReference type="KEGG" id="blin:BLSMQ_2822"/>
<dbReference type="InterPro" id="IPR011059">
    <property type="entry name" value="Metal-dep_hydrolase_composite"/>
</dbReference>
<name>A0A1D7W7A7_BREAU</name>
<dbReference type="InterPro" id="IPR033932">
    <property type="entry name" value="YtcJ-like"/>
</dbReference>
<sequence length="578" mass="62990">MFSVTNTNTVRALWRVRDHTQRSGGRSELALTHFHNGTIWRGASSGPADSLLVRDDTIVAIGSAEVDRHLNSSSFEHSPADSPESVDLDGGFLMPSFGDGHAHPIFGGLEAEGPQVRACASVAEIVTEVRRFAEANPEVEWITGASYDGSLVEGGLFDSRWLDDAAADRPVVLRAWDYHTVWCNSRALELAGITAGTPEPELGEIPRRGDGSPLGTLREWGAVDLVDAVRPPLHEAMRLRALERAADYYLERGVTWVQDAWVEPADVETYLAASDQGRLKVRFNLALYADPRHFAEQLPAMVEARRRVEVRGDPLLSARTVKFFADGVVENETGSLLEPYCSSLHNHGLRVWEGETLAEAVRAVDAAGFQVHIHAIGDAAVRQALDAIESAMSCNGPRDRRPVIAHAQLVDADDLSRFAELGVIANMQPLWAQLDDLMTVLTLPRLGEERAGHQYRMRTILERGGRLSFGSDWPCTSGTPVEGLAIGTSRQTDAGEPAGGWTPEEIVDIDRALDCYSTAVAHQAFADHSPAVWGEIRPGASADLIRFDHDPRDVTPQELAKMAVRTTYLGGVAVHSST</sequence>
<dbReference type="InterPro" id="IPR013108">
    <property type="entry name" value="Amidohydro_3"/>
</dbReference>
<dbReference type="EMBL" id="CP017150">
    <property type="protein sequence ID" value="AOP54528.1"/>
    <property type="molecule type" value="Genomic_DNA"/>
</dbReference>
<accession>A0A1D7W7A7</accession>
<dbReference type="eggNOG" id="COG1574">
    <property type="taxonomic scope" value="Bacteria"/>
</dbReference>
<dbReference type="SUPFAM" id="SSF51338">
    <property type="entry name" value="Composite domain of metallo-dependent hydrolases"/>
    <property type="match status" value="1"/>
</dbReference>
<gene>
    <name evidence="2" type="ORF">BLSMQ_2822</name>
</gene>
<dbReference type="PATRIC" id="fig|1703.10.peg.2917"/>
<dbReference type="Gene3D" id="2.30.40.10">
    <property type="entry name" value="Urease, subunit C, domain 1"/>
    <property type="match status" value="1"/>
</dbReference>
<dbReference type="SUPFAM" id="SSF51556">
    <property type="entry name" value="Metallo-dependent hydrolases"/>
    <property type="match status" value="1"/>
</dbReference>
<evidence type="ECO:0000313" key="2">
    <source>
        <dbReference type="EMBL" id="AOP54528.1"/>
    </source>
</evidence>
<dbReference type="Proteomes" id="UP000094793">
    <property type="component" value="Chromosome"/>
</dbReference>
<dbReference type="Pfam" id="PF07969">
    <property type="entry name" value="Amidohydro_3"/>
    <property type="match status" value="1"/>
</dbReference>
<feature type="domain" description="Amidohydrolase 3" evidence="1">
    <location>
        <begin position="86"/>
        <end position="575"/>
    </location>
</feature>
<dbReference type="Gene3D" id="3.10.310.70">
    <property type="match status" value="1"/>
</dbReference>
<proteinExistence type="predicted"/>
<dbReference type="GO" id="GO:0016810">
    <property type="term" value="F:hydrolase activity, acting on carbon-nitrogen (but not peptide) bonds"/>
    <property type="evidence" value="ECO:0007669"/>
    <property type="project" value="InterPro"/>
</dbReference>
<dbReference type="PANTHER" id="PTHR22642">
    <property type="entry name" value="IMIDAZOLONEPROPIONASE"/>
    <property type="match status" value="1"/>
</dbReference>
<reference evidence="3" key="1">
    <citation type="submission" date="2016-09" db="EMBL/GenBank/DDBJ databases">
        <title>Complete Genome Sequence of Brevibacterium linens SMQ-1335.</title>
        <authorList>
            <person name="de Melo A.G."/>
            <person name="Labrie S.J."/>
            <person name="Dumaresq J."/>
            <person name="Roberts R.J."/>
            <person name="Tremblay D.M."/>
            <person name="Moineau S."/>
        </authorList>
    </citation>
    <scope>NUCLEOTIDE SEQUENCE [LARGE SCALE GENOMIC DNA]</scope>
    <source>
        <strain evidence="3">SMQ-1335</strain>
    </source>
</reference>
<protein>
    <submittedName>
        <fullName evidence="2">Exoenzymes regulatory protein AepA in lipid-linked oligosaccharide synthesis cluster</fullName>
    </submittedName>
</protein>
<evidence type="ECO:0000313" key="3">
    <source>
        <dbReference type="Proteomes" id="UP000094793"/>
    </source>
</evidence>
<dbReference type="PANTHER" id="PTHR22642:SF2">
    <property type="entry name" value="PROTEIN LONG AFTER FAR-RED 3"/>
    <property type="match status" value="1"/>
</dbReference>
<dbReference type="AlphaFoldDB" id="A0A1D7W7A7"/>
<organism evidence="2 3">
    <name type="scientific">Brevibacterium aurantiacum</name>
    <dbReference type="NCBI Taxonomy" id="273384"/>
    <lineage>
        <taxon>Bacteria</taxon>
        <taxon>Bacillati</taxon>
        <taxon>Actinomycetota</taxon>
        <taxon>Actinomycetes</taxon>
        <taxon>Micrococcales</taxon>
        <taxon>Brevibacteriaceae</taxon>
        <taxon>Brevibacterium</taxon>
    </lineage>
</organism>
<evidence type="ECO:0000259" key="1">
    <source>
        <dbReference type="Pfam" id="PF07969"/>
    </source>
</evidence>
<dbReference type="InterPro" id="IPR032466">
    <property type="entry name" value="Metal_Hydrolase"/>
</dbReference>
<dbReference type="Gene3D" id="3.20.20.140">
    <property type="entry name" value="Metal-dependent hydrolases"/>
    <property type="match status" value="1"/>
</dbReference>